<dbReference type="STRING" id="31234.E3MCX7"/>
<dbReference type="Gene3D" id="1.20.140.90">
    <property type="entry name" value="Malonyl-CoA decarboxylase, oligemerization domain"/>
    <property type="match status" value="1"/>
</dbReference>
<dbReference type="Proteomes" id="UP000216624">
    <property type="component" value="Unassembled WGS sequence"/>
</dbReference>
<sequence>MIRQYFCFQSVRSASTLLSSLDGLSNRTSGDKLLTYGEKFSKLYGSSAPETRKSIFVDLVTNYGVNKEALNHAISLYSKNDQMYPEVRTAATAIYVNLIKSVGNLPGGVSQVCEMRANILALLKRETDKTITSYLRHVEIATREVLTSWFCLGNLKLERLTWSSPGDVLQKVAEYEAVHPVRGLSDFRKRLGPLRRCFYFSHEALPRNPLVMVHVALVSEIADSVQEITKRGEPIGREEDQTTAIYYSITSTQPGLSGIDLGNMLIKKVATQLQKDVPSIKTHSTLSPIPGFRPWLIRNLKGNAEYPSVMNEKVVKWMSEVSNEMMNESEATETLLKVISNEKTKKEQLSAIQHILMYACAHYLCRAKRNGMALNSVANFHIRNGAELYRLNWNGDTSHRGINNSFGIMVNYRYDLEKVHENCAAYTERKEMAINENVMNFFKDDDN</sequence>
<dbReference type="InterPro" id="IPR007956">
    <property type="entry name" value="Malonyl_CoA_deC_C"/>
</dbReference>
<keyword evidence="2" id="KW-1185">Reference proteome</keyword>
<dbReference type="eggNOG" id="KOG3018">
    <property type="taxonomic scope" value="Eukaryota"/>
</dbReference>
<dbReference type="InterPro" id="IPR038351">
    <property type="entry name" value="MCD_N_sf"/>
</dbReference>
<organism evidence="1 2">
    <name type="scientific">Caenorhabditis remanei</name>
    <name type="common">Caenorhabditis vulgaris</name>
    <dbReference type="NCBI Taxonomy" id="31234"/>
    <lineage>
        <taxon>Eukaryota</taxon>
        <taxon>Metazoa</taxon>
        <taxon>Ecdysozoa</taxon>
        <taxon>Nematoda</taxon>
        <taxon>Chromadorea</taxon>
        <taxon>Rhabditida</taxon>
        <taxon>Rhabditina</taxon>
        <taxon>Rhabditomorpha</taxon>
        <taxon>Rhabditoidea</taxon>
        <taxon>Rhabditidae</taxon>
        <taxon>Peloderinae</taxon>
        <taxon>Caenorhabditis</taxon>
    </lineage>
</organism>
<dbReference type="OrthoDB" id="426718at2759"/>
<dbReference type="PANTHER" id="PTHR28641">
    <property type="match status" value="1"/>
</dbReference>
<dbReference type="Pfam" id="PF17408">
    <property type="entry name" value="MCD_N"/>
    <property type="match status" value="1"/>
</dbReference>
<dbReference type="GO" id="GO:0050080">
    <property type="term" value="F:malonyl-CoA decarboxylase activity"/>
    <property type="evidence" value="ECO:0007669"/>
    <property type="project" value="InterPro"/>
</dbReference>
<dbReference type="InterPro" id="IPR038917">
    <property type="entry name" value="Malonyl_CoA_deC"/>
</dbReference>
<dbReference type="GO" id="GO:0006085">
    <property type="term" value="P:acetyl-CoA biosynthetic process"/>
    <property type="evidence" value="ECO:0007669"/>
    <property type="project" value="TreeGrafter"/>
</dbReference>
<dbReference type="GO" id="GO:2001294">
    <property type="term" value="P:malonyl-CoA catabolic process"/>
    <property type="evidence" value="ECO:0007669"/>
    <property type="project" value="TreeGrafter"/>
</dbReference>
<dbReference type="InterPro" id="IPR042303">
    <property type="entry name" value="Malonyl_CoA_deC_C_sf"/>
</dbReference>
<dbReference type="GO" id="GO:0005782">
    <property type="term" value="C:peroxisomal matrix"/>
    <property type="evidence" value="ECO:0007669"/>
    <property type="project" value="TreeGrafter"/>
</dbReference>
<comment type="caution">
    <text evidence="1">The sequence shown here is derived from an EMBL/GenBank/DDBJ whole genome shotgun (WGS) entry which is preliminary data.</text>
</comment>
<accession>A0A260ZA31</accession>
<feature type="non-terminal residue" evidence="1">
    <location>
        <position position="1"/>
    </location>
</feature>
<name>A0A260ZA31_CAERE</name>
<dbReference type="PANTHER" id="PTHR28641:SF1">
    <property type="entry name" value="MALONYL-COA DECARBOXYLASE, MITOCHONDRIAL"/>
    <property type="match status" value="1"/>
</dbReference>
<evidence type="ECO:0000313" key="2">
    <source>
        <dbReference type="Proteomes" id="UP000216624"/>
    </source>
</evidence>
<reference evidence="1" key="1">
    <citation type="submission" date="2017-08" db="EMBL/GenBank/DDBJ databases">
        <authorList>
            <person name="de Groot N.N."/>
        </authorList>
    </citation>
    <scope>NUCLEOTIDE SEQUENCE [LARGE SCALE GENOMIC DNA]</scope>
    <source>
        <strain evidence="1">PX439</strain>
    </source>
</reference>
<dbReference type="HOGENOM" id="CLU_023433_3_0_1"/>
<dbReference type="CTD" id="9807319"/>
<dbReference type="InterPro" id="IPR035372">
    <property type="entry name" value="MCD_N"/>
</dbReference>
<dbReference type="Pfam" id="PF05292">
    <property type="entry name" value="MCD"/>
    <property type="match status" value="1"/>
</dbReference>
<dbReference type="EMBL" id="NMWX01000196">
    <property type="protein sequence ID" value="OZF82551.1"/>
    <property type="molecule type" value="Genomic_DNA"/>
</dbReference>
<gene>
    <name evidence="1" type="ORF">FL82_09972</name>
</gene>
<dbReference type="OMA" id="CEQFAPD"/>
<proteinExistence type="predicted"/>
<evidence type="ECO:0000313" key="1">
    <source>
        <dbReference type="EMBL" id="OZF82551.1"/>
    </source>
</evidence>
<dbReference type="GO" id="GO:0005759">
    <property type="term" value="C:mitochondrial matrix"/>
    <property type="evidence" value="ECO:0007669"/>
    <property type="project" value="TreeGrafter"/>
</dbReference>
<protein>
    <submittedName>
        <fullName evidence="1">Uncharacterized protein</fullName>
    </submittedName>
</protein>
<dbReference type="GO" id="GO:0006633">
    <property type="term" value="P:fatty acid biosynthetic process"/>
    <property type="evidence" value="ECO:0007669"/>
    <property type="project" value="InterPro"/>
</dbReference>
<dbReference type="Gene3D" id="3.40.630.150">
    <property type="entry name" value="Malonyl-CoA decarboxylase, catalytic domain"/>
    <property type="match status" value="1"/>
</dbReference>
<dbReference type="KEGG" id="crq:GCK72_010078"/>